<accession>A0A078AGP6</accession>
<protein>
    <submittedName>
        <fullName evidence="2">Abhydrolase domain-containing</fullName>
    </submittedName>
</protein>
<evidence type="ECO:0000313" key="2">
    <source>
        <dbReference type="EMBL" id="CDW81374.1"/>
    </source>
</evidence>
<reference evidence="2 3" key="1">
    <citation type="submission" date="2014-06" db="EMBL/GenBank/DDBJ databases">
        <authorList>
            <person name="Swart Estienne"/>
        </authorList>
    </citation>
    <scope>NUCLEOTIDE SEQUENCE [LARGE SCALE GENOMIC DNA]</scope>
    <source>
        <strain evidence="2 3">130c</strain>
    </source>
</reference>
<evidence type="ECO:0000259" key="1">
    <source>
        <dbReference type="Pfam" id="PF00561"/>
    </source>
</evidence>
<dbReference type="GO" id="GO:0016787">
    <property type="term" value="F:hydrolase activity"/>
    <property type="evidence" value="ECO:0007669"/>
    <property type="project" value="UniProtKB-KW"/>
</dbReference>
<dbReference type="InterPro" id="IPR000073">
    <property type="entry name" value="AB_hydrolase_1"/>
</dbReference>
<gene>
    <name evidence="2" type="primary">Contig4369.g4672</name>
    <name evidence="2" type="ORF">STYLEM_10389</name>
</gene>
<dbReference type="InterPro" id="IPR052920">
    <property type="entry name" value="DNA-binding_regulatory"/>
</dbReference>
<dbReference type="EMBL" id="CCKQ01009868">
    <property type="protein sequence ID" value="CDW81374.1"/>
    <property type="molecule type" value="Genomic_DNA"/>
</dbReference>
<dbReference type="PANTHER" id="PTHR43358">
    <property type="entry name" value="ALPHA/BETA-HYDROLASE"/>
    <property type="match status" value="1"/>
</dbReference>
<evidence type="ECO:0000313" key="3">
    <source>
        <dbReference type="Proteomes" id="UP000039865"/>
    </source>
</evidence>
<dbReference type="SUPFAM" id="SSF53474">
    <property type="entry name" value="alpha/beta-Hydrolases"/>
    <property type="match status" value="1"/>
</dbReference>
<keyword evidence="2" id="KW-0378">Hydrolase</keyword>
<dbReference type="InterPro" id="IPR029058">
    <property type="entry name" value="AB_hydrolase_fold"/>
</dbReference>
<dbReference type="Proteomes" id="UP000039865">
    <property type="component" value="Unassembled WGS sequence"/>
</dbReference>
<dbReference type="Pfam" id="PF00561">
    <property type="entry name" value="Abhydrolase_1"/>
    <property type="match status" value="1"/>
</dbReference>
<dbReference type="OrthoDB" id="10249433at2759"/>
<dbReference type="Gene3D" id="3.40.50.1820">
    <property type="entry name" value="alpha/beta hydrolase"/>
    <property type="match status" value="1"/>
</dbReference>
<dbReference type="OMA" id="NANEMMK"/>
<keyword evidence="3" id="KW-1185">Reference proteome</keyword>
<name>A0A078AGP6_STYLE</name>
<dbReference type="AlphaFoldDB" id="A0A078AGP6"/>
<dbReference type="PANTHER" id="PTHR43358:SF4">
    <property type="entry name" value="ALPHA_BETA HYDROLASE FOLD-1 DOMAIN-CONTAINING PROTEIN"/>
    <property type="match status" value="1"/>
</dbReference>
<feature type="domain" description="AB hydrolase-1" evidence="1">
    <location>
        <begin position="73"/>
        <end position="179"/>
    </location>
</feature>
<organism evidence="2 3">
    <name type="scientific">Stylonychia lemnae</name>
    <name type="common">Ciliate</name>
    <dbReference type="NCBI Taxonomy" id="5949"/>
    <lineage>
        <taxon>Eukaryota</taxon>
        <taxon>Sar</taxon>
        <taxon>Alveolata</taxon>
        <taxon>Ciliophora</taxon>
        <taxon>Intramacronucleata</taxon>
        <taxon>Spirotrichea</taxon>
        <taxon>Stichotrichia</taxon>
        <taxon>Sporadotrichida</taxon>
        <taxon>Oxytrichidae</taxon>
        <taxon>Stylonychinae</taxon>
        <taxon>Stylonychia</taxon>
    </lineage>
</organism>
<sequence length="293" mass="32526">MEQMGQNLLMNMVIRPPRSAYPDDSHENDRVLTLKNGMKVVKKVFTITNPSGQKLSCSMYERAAEQRPAAQMPCVIYLHGNSGNKNEGTAYVELLQEACTNLLAFDFSGCGNSEGEWVTLGWKEKDDLASVISYLKELGTVSKIGLWGRSMGAATSIMYTAENNDKISCLILDSGFSSFQSIVNHLAQEQFGLPIQLVDMMMVGVGIQVAQKTGGMKLEDLKPIKHVPNCKVPALFIHGIDDDFVKMSHSEENYEAYGGEIKEVQYCDGEHNSERPQETLQYAVNFAKKHLLS</sequence>
<dbReference type="InParanoid" id="A0A078AGP6"/>
<proteinExistence type="predicted"/>